<organism evidence="2 3">
    <name type="scientific">Capsicum baccatum</name>
    <name type="common">Peruvian pepper</name>
    <dbReference type="NCBI Taxonomy" id="33114"/>
    <lineage>
        <taxon>Eukaryota</taxon>
        <taxon>Viridiplantae</taxon>
        <taxon>Streptophyta</taxon>
        <taxon>Embryophyta</taxon>
        <taxon>Tracheophyta</taxon>
        <taxon>Spermatophyta</taxon>
        <taxon>Magnoliopsida</taxon>
        <taxon>eudicotyledons</taxon>
        <taxon>Gunneridae</taxon>
        <taxon>Pentapetalae</taxon>
        <taxon>asterids</taxon>
        <taxon>lamiids</taxon>
        <taxon>Solanales</taxon>
        <taxon>Solanaceae</taxon>
        <taxon>Solanoideae</taxon>
        <taxon>Capsiceae</taxon>
        <taxon>Capsicum</taxon>
    </lineage>
</organism>
<evidence type="ECO:0000256" key="1">
    <source>
        <dbReference type="SAM" id="MobiDB-lite"/>
    </source>
</evidence>
<keyword evidence="3" id="KW-1185">Reference proteome</keyword>
<sequence>MTEEFNAERSRGSSNNFRTLQITPLDEEDQEEAQIDNSGDVDSYDDDDEEEEEEEEKEPVGLGVLEKPENSWSLQRELFPSKAGGTPAWLDPVNLPTGRSCLCDFCIEPLQFMLQVILMQPCDFYSCDETTPNLGSIRLKAGLDNSLVSGSAT</sequence>
<feature type="compositionally biased region" description="Basic and acidic residues" evidence="1">
    <location>
        <begin position="1"/>
        <end position="11"/>
    </location>
</feature>
<feature type="compositionally biased region" description="Acidic residues" evidence="1">
    <location>
        <begin position="42"/>
        <end position="57"/>
    </location>
</feature>
<gene>
    <name evidence="2" type="ORF">CQW23_10271</name>
</gene>
<proteinExistence type="predicted"/>
<name>A0A2G2WZ49_CAPBA</name>
<dbReference type="OrthoDB" id="443682at2759"/>
<reference evidence="3" key="2">
    <citation type="journal article" date="2017" name="J. Anim. Genet.">
        <title>Multiple reference genome sequences of hot pepper reveal the massive evolution of plant disease resistance genes by retroduplication.</title>
        <authorList>
            <person name="Kim S."/>
            <person name="Park J."/>
            <person name="Yeom S.-I."/>
            <person name="Kim Y.-M."/>
            <person name="Seo E."/>
            <person name="Kim K.-T."/>
            <person name="Kim M.-S."/>
            <person name="Lee J.M."/>
            <person name="Cheong K."/>
            <person name="Shin H.-S."/>
            <person name="Kim S.-B."/>
            <person name="Han K."/>
            <person name="Lee J."/>
            <person name="Park M."/>
            <person name="Lee H.-A."/>
            <person name="Lee H.-Y."/>
            <person name="Lee Y."/>
            <person name="Oh S."/>
            <person name="Lee J.H."/>
            <person name="Choi E."/>
            <person name="Choi E."/>
            <person name="Lee S.E."/>
            <person name="Jeon J."/>
            <person name="Kim H."/>
            <person name="Choi G."/>
            <person name="Song H."/>
            <person name="Lee J."/>
            <person name="Lee S.-C."/>
            <person name="Kwon J.-K."/>
            <person name="Lee H.-Y."/>
            <person name="Koo N."/>
            <person name="Hong Y."/>
            <person name="Kim R.W."/>
            <person name="Kang W.-H."/>
            <person name="Huh J.H."/>
            <person name="Kang B.-C."/>
            <person name="Yang T.-J."/>
            <person name="Lee Y.-H."/>
            <person name="Bennetzen J.L."/>
            <person name="Choi D."/>
        </authorList>
    </citation>
    <scope>NUCLEOTIDE SEQUENCE [LARGE SCALE GENOMIC DNA]</scope>
    <source>
        <strain evidence="3">cv. PBC81</strain>
    </source>
</reference>
<dbReference type="PANTHER" id="PTHR12298:SF4">
    <property type="entry name" value="PROGRAMMED CELL DEATH PROTEIN 2"/>
    <property type="match status" value="1"/>
</dbReference>
<evidence type="ECO:0000313" key="2">
    <source>
        <dbReference type="EMBL" id="PHT50524.1"/>
    </source>
</evidence>
<accession>A0A2G2WZ49</accession>
<reference evidence="2 3" key="1">
    <citation type="journal article" date="2017" name="Genome Biol.">
        <title>New reference genome sequences of hot pepper reveal the massive evolution of plant disease-resistance genes by retroduplication.</title>
        <authorList>
            <person name="Kim S."/>
            <person name="Park J."/>
            <person name="Yeom S.I."/>
            <person name="Kim Y.M."/>
            <person name="Seo E."/>
            <person name="Kim K.T."/>
            <person name="Kim M.S."/>
            <person name="Lee J.M."/>
            <person name="Cheong K."/>
            <person name="Shin H.S."/>
            <person name="Kim S.B."/>
            <person name="Han K."/>
            <person name="Lee J."/>
            <person name="Park M."/>
            <person name="Lee H.A."/>
            <person name="Lee H.Y."/>
            <person name="Lee Y."/>
            <person name="Oh S."/>
            <person name="Lee J.H."/>
            <person name="Choi E."/>
            <person name="Choi E."/>
            <person name="Lee S.E."/>
            <person name="Jeon J."/>
            <person name="Kim H."/>
            <person name="Choi G."/>
            <person name="Song H."/>
            <person name="Lee J."/>
            <person name="Lee S.C."/>
            <person name="Kwon J.K."/>
            <person name="Lee H.Y."/>
            <person name="Koo N."/>
            <person name="Hong Y."/>
            <person name="Kim R.W."/>
            <person name="Kang W.H."/>
            <person name="Huh J.H."/>
            <person name="Kang B.C."/>
            <person name="Yang T.J."/>
            <person name="Lee Y.H."/>
            <person name="Bennetzen J.L."/>
            <person name="Choi D."/>
        </authorList>
    </citation>
    <scope>NUCLEOTIDE SEQUENCE [LARGE SCALE GENOMIC DNA]</scope>
    <source>
        <strain evidence="3">cv. PBC81</strain>
    </source>
</reference>
<feature type="compositionally biased region" description="Acidic residues" evidence="1">
    <location>
        <begin position="25"/>
        <end position="34"/>
    </location>
</feature>
<dbReference type="AlphaFoldDB" id="A0A2G2WZ49"/>
<dbReference type="PANTHER" id="PTHR12298">
    <property type="entry name" value="PCDC2 PROGRAMMED CELL DEATH PROTEIN 2 -RELATED"/>
    <property type="match status" value="1"/>
</dbReference>
<comment type="caution">
    <text evidence="2">The sequence shown here is derived from an EMBL/GenBank/DDBJ whole genome shotgun (WGS) entry which is preliminary data.</text>
</comment>
<dbReference type="EMBL" id="MLFT02000004">
    <property type="protein sequence ID" value="PHT50524.1"/>
    <property type="molecule type" value="Genomic_DNA"/>
</dbReference>
<dbReference type="Proteomes" id="UP000224567">
    <property type="component" value="Unassembled WGS sequence"/>
</dbReference>
<feature type="region of interest" description="Disordered" evidence="1">
    <location>
        <begin position="1"/>
        <end position="68"/>
    </location>
</feature>
<protein>
    <submittedName>
        <fullName evidence="2">Uncharacterized protein</fullName>
    </submittedName>
</protein>
<dbReference type="STRING" id="33114.A0A2G2WZ49"/>
<evidence type="ECO:0000313" key="3">
    <source>
        <dbReference type="Proteomes" id="UP000224567"/>
    </source>
</evidence>
<feature type="compositionally biased region" description="Polar residues" evidence="1">
    <location>
        <begin position="12"/>
        <end position="22"/>
    </location>
</feature>